<evidence type="ECO:0000256" key="1">
    <source>
        <dbReference type="ARBA" id="ARBA00000798"/>
    </source>
</evidence>
<evidence type="ECO:0000256" key="5">
    <source>
        <dbReference type="ARBA" id="ARBA00022801"/>
    </source>
</evidence>
<keyword evidence="9 11" id="KW-0371">Homeobox</keyword>
<dbReference type="Gene3D" id="1.10.10.60">
    <property type="entry name" value="Homeodomain-like"/>
    <property type="match status" value="1"/>
</dbReference>
<evidence type="ECO:0000256" key="6">
    <source>
        <dbReference type="ARBA" id="ARBA00022963"/>
    </source>
</evidence>
<dbReference type="InterPro" id="IPR008422">
    <property type="entry name" value="KN_HD"/>
</dbReference>
<dbReference type="SUPFAM" id="SSF56024">
    <property type="entry name" value="Phospholipase D/nuclease"/>
    <property type="match status" value="1"/>
</dbReference>
<evidence type="ECO:0000256" key="7">
    <source>
        <dbReference type="ARBA" id="ARBA00023098"/>
    </source>
</evidence>
<evidence type="ECO:0000256" key="10">
    <source>
        <dbReference type="ARBA" id="ARBA00023242"/>
    </source>
</evidence>
<proteinExistence type="predicted"/>
<dbReference type="InterPro" id="IPR009057">
    <property type="entry name" value="Homeodomain-like_sf"/>
</dbReference>
<dbReference type="Pfam" id="PF05920">
    <property type="entry name" value="Homeobox_KN"/>
    <property type="match status" value="1"/>
</dbReference>
<keyword evidence="15" id="KW-1185">Reference proteome</keyword>
<dbReference type="Proteomes" id="UP000823775">
    <property type="component" value="Unassembled WGS sequence"/>
</dbReference>
<feature type="domain" description="PLD phosphodiesterase" evidence="12">
    <location>
        <begin position="319"/>
        <end position="354"/>
    </location>
</feature>
<keyword evidence="8 11" id="KW-0238">DNA-binding</keyword>
<dbReference type="PROSITE" id="PS50035">
    <property type="entry name" value="PLD"/>
    <property type="match status" value="1"/>
</dbReference>
<evidence type="ECO:0000256" key="3">
    <source>
        <dbReference type="ARBA" id="ARBA00012027"/>
    </source>
</evidence>
<dbReference type="InterPro" id="IPR001356">
    <property type="entry name" value="HD"/>
</dbReference>
<dbReference type="InterPro" id="IPR001736">
    <property type="entry name" value="PLipase_D/transphosphatidylase"/>
</dbReference>
<dbReference type="SUPFAM" id="SSF46689">
    <property type="entry name" value="Homeodomain-like"/>
    <property type="match status" value="1"/>
</dbReference>
<dbReference type="EC" id="3.1.4.4" evidence="3"/>
<evidence type="ECO:0000313" key="14">
    <source>
        <dbReference type="EMBL" id="MCD7452104.1"/>
    </source>
</evidence>
<keyword evidence="10 11" id="KW-0539">Nucleus</keyword>
<accession>A0ABS8RZ86</accession>
<dbReference type="Pfam" id="PF00614">
    <property type="entry name" value="PLDc"/>
    <property type="match status" value="1"/>
</dbReference>
<dbReference type="PROSITE" id="PS50071">
    <property type="entry name" value="HOMEOBOX_2"/>
    <property type="match status" value="1"/>
</dbReference>
<reference evidence="14 15" key="1">
    <citation type="journal article" date="2021" name="BMC Genomics">
        <title>Datura genome reveals duplications of psychoactive alkaloid biosynthetic genes and high mutation rate following tissue culture.</title>
        <authorList>
            <person name="Rajewski A."/>
            <person name="Carter-House D."/>
            <person name="Stajich J."/>
            <person name="Litt A."/>
        </authorList>
    </citation>
    <scope>NUCLEOTIDE SEQUENCE [LARGE SCALE GENOMIC DNA]</scope>
    <source>
        <strain evidence="14">AR-01</strain>
    </source>
</reference>
<dbReference type="Pfam" id="PF03790">
    <property type="entry name" value="KNOX1"/>
    <property type="match status" value="1"/>
</dbReference>
<gene>
    <name evidence="14" type="ORF">HAX54_015021</name>
</gene>
<feature type="DNA-binding region" description="Homeobox" evidence="11">
    <location>
        <begin position="146"/>
        <end position="177"/>
    </location>
</feature>
<dbReference type="InterPro" id="IPR015679">
    <property type="entry name" value="PLipase_D_fam"/>
</dbReference>
<comment type="catalytic activity">
    <reaction evidence="1">
        <text>a 1,2-diacyl-sn-glycero-3-phosphocholine + H2O = a 1,2-diacyl-sn-glycero-3-phosphate + choline + H(+)</text>
        <dbReference type="Rhea" id="RHEA:14445"/>
        <dbReference type="ChEBI" id="CHEBI:15354"/>
        <dbReference type="ChEBI" id="CHEBI:15377"/>
        <dbReference type="ChEBI" id="CHEBI:15378"/>
        <dbReference type="ChEBI" id="CHEBI:57643"/>
        <dbReference type="ChEBI" id="CHEBI:58608"/>
        <dbReference type="EC" id="3.1.4.4"/>
    </reaction>
</comment>
<sequence length="434" mass="49581">MNNYFPAHVACLRVATPIDQLPLIDAQLSQSHHLLRSYASSHHSLSPHEKILILFWCKSEMVSVSFATGTVLISLCSFKDSFSNINSESMLLKLLWPAVKLSRIYKFLQEQHLEREQGFRSKLKDVRRRYCRRRAGKLPGDTTAEDDKAKLVEETGLQLKQINNWFINQRKRNWHSNSEQLCSGAMIEGTFPILNGSGKPCKEELCPPINSIHSDGEGTPLSPGGVGGDHSIRGVPGTYFPLRRGGKITLYQDAHVPDGSLPNLWLENGVQYQHGQKELWEHNDEETRRYFKHSSVQVLLCPRSAGKGHSWAKKQETETIYTHHQKTVIVDADAGNYQRKIMAFVGGLDLCKGRYDTPQHPIFRTLENVHRMTIISPNYCVDRGLQHMDVLTNFEERWLKASKRHGLQKMKASHDDALLKLDRIRYLEYLMSLA</sequence>
<dbReference type="CDD" id="cd00086">
    <property type="entry name" value="homeodomain"/>
    <property type="match status" value="1"/>
</dbReference>
<organism evidence="14 15">
    <name type="scientific">Datura stramonium</name>
    <name type="common">Jimsonweed</name>
    <name type="synonym">Common thornapple</name>
    <dbReference type="NCBI Taxonomy" id="4076"/>
    <lineage>
        <taxon>Eukaryota</taxon>
        <taxon>Viridiplantae</taxon>
        <taxon>Streptophyta</taxon>
        <taxon>Embryophyta</taxon>
        <taxon>Tracheophyta</taxon>
        <taxon>Spermatophyta</taxon>
        <taxon>Magnoliopsida</taxon>
        <taxon>eudicotyledons</taxon>
        <taxon>Gunneridae</taxon>
        <taxon>Pentapetalae</taxon>
        <taxon>asterids</taxon>
        <taxon>lamiids</taxon>
        <taxon>Solanales</taxon>
        <taxon>Solanaceae</taxon>
        <taxon>Solanoideae</taxon>
        <taxon>Datureae</taxon>
        <taxon>Datura</taxon>
    </lineage>
</organism>
<evidence type="ECO:0000256" key="2">
    <source>
        <dbReference type="ARBA" id="ARBA00004123"/>
    </source>
</evidence>
<name>A0ABS8RZ86_DATST</name>
<keyword evidence="4" id="KW-0677">Repeat</keyword>
<dbReference type="InterPro" id="IPR005540">
    <property type="entry name" value="KNOX1"/>
</dbReference>
<dbReference type="PANTHER" id="PTHR18896">
    <property type="entry name" value="PHOSPHOLIPASE D"/>
    <property type="match status" value="1"/>
</dbReference>
<evidence type="ECO:0000256" key="4">
    <source>
        <dbReference type="ARBA" id="ARBA00022737"/>
    </source>
</evidence>
<feature type="domain" description="Homeobox" evidence="13">
    <location>
        <begin position="144"/>
        <end position="176"/>
    </location>
</feature>
<dbReference type="Gene3D" id="3.30.870.10">
    <property type="entry name" value="Endonuclease Chain A"/>
    <property type="match status" value="1"/>
</dbReference>
<evidence type="ECO:0000256" key="11">
    <source>
        <dbReference type="PROSITE-ProRule" id="PRU00108"/>
    </source>
</evidence>
<dbReference type="PANTHER" id="PTHR18896:SF201">
    <property type="entry name" value="PHOSPHOLIPASE D"/>
    <property type="match status" value="1"/>
</dbReference>
<keyword evidence="7" id="KW-0443">Lipid metabolism</keyword>
<comment type="subcellular location">
    <subcellularLocation>
        <location evidence="2 11">Nucleus</location>
    </subcellularLocation>
</comment>
<keyword evidence="6" id="KW-0442">Lipid degradation</keyword>
<protein>
    <recommendedName>
        <fullName evidence="3">phospholipase D</fullName>
        <ecNumber evidence="3">3.1.4.4</ecNumber>
    </recommendedName>
</protein>
<evidence type="ECO:0000256" key="8">
    <source>
        <dbReference type="ARBA" id="ARBA00023125"/>
    </source>
</evidence>
<evidence type="ECO:0000256" key="9">
    <source>
        <dbReference type="ARBA" id="ARBA00023155"/>
    </source>
</evidence>
<dbReference type="EMBL" id="JACEIK010000195">
    <property type="protein sequence ID" value="MCD7452104.1"/>
    <property type="molecule type" value="Genomic_DNA"/>
</dbReference>
<evidence type="ECO:0000259" key="13">
    <source>
        <dbReference type="PROSITE" id="PS50071"/>
    </source>
</evidence>
<evidence type="ECO:0000259" key="12">
    <source>
        <dbReference type="PROSITE" id="PS50035"/>
    </source>
</evidence>
<evidence type="ECO:0000313" key="15">
    <source>
        <dbReference type="Proteomes" id="UP000823775"/>
    </source>
</evidence>
<comment type="caution">
    <text evidence="14">The sequence shown here is derived from an EMBL/GenBank/DDBJ whole genome shotgun (WGS) entry which is preliminary data.</text>
</comment>
<keyword evidence="5" id="KW-0378">Hydrolase</keyword>